<dbReference type="PANTHER" id="PTHR23110">
    <property type="entry name" value="BTB DOMAIN TRANSCRIPTION FACTOR"/>
    <property type="match status" value="1"/>
</dbReference>
<gene>
    <name evidence="9" type="ORF">TSIB3V08_LOCUS643</name>
</gene>
<feature type="compositionally biased region" description="Low complexity" evidence="7">
    <location>
        <begin position="239"/>
        <end position="251"/>
    </location>
</feature>
<dbReference type="AlphaFoldDB" id="A0A7R9ALR8"/>
<dbReference type="GO" id="GO:0007455">
    <property type="term" value="P:eye-antennal disc morphogenesis"/>
    <property type="evidence" value="ECO:0007669"/>
    <property type="project" value="UniProtKB-ARBA"/>
</dbReference>
<feature type="compositionally biased region" description="Pro residues" evidence="7">
    <location>
        <begin position="292"/>
        <end position="307"/>
    </location>
</feature>
<keyword evidence="5" id="KW-0539">Nucleus</keyword>
<evidence type="ECO:0000259" key="8">
    <source>
        <dbReference type="PROSITE" id="PS50097"/>
    </source>
</evidence>
<dbReference type="PROSITE" id="PS50097">
    <property type="entry name" value="BTB"/>
    <property type="match status" value="1"/>
</dbReference>
<evidence type="ECO:0000256" key="6">
    <source>
        <dbReference type="ARBA" id="ARBA00058541"/>
    </source>
</evidence>
<dbReference type="InterPro" id="IPR000210">
    <property type="entry name" value="BTB/POZ_dom"/>
</dbReference>
<dbReference type="InterPro" id="IPR051095">
    <property type="entry name" value="Dros_DevTransReg"/>
</dbReference>
<proteinExistence type="predicted"/>
<dbReference type="GO" id="GO:0003680">
    <property type="term" value="F:minor groove of adenine-thymine-rich DNA binding"/>
    <property type="evidence" value="ECO:0007669"/>
    <property type="project" value="UniProtKB-ARBA"/>
</dbReference>
<dbReference type="FunFam" id="3.30.710.10:FF:000120">
    <property type="entry name" value="Bric a brac 2, isoform B"/>
    <property type="match status" value="1"/>
</dbReference>
<feature type="region of interest" description="Disordered" evidence="7">
    <location>
        <begin position="203"/>
        <end position="328"/>
    </location>
</feature>
<evidence type="ECO:0000256" key="2">
    <source>
        <dbReference type="ARBA" id="ARBA00023015"/>
    </source>
</evidence>
<dbReference type="GO" id="GO:0006357">
    <property type="term" value="P:regulation of transcription by RNA polymerase II"/>
    <property type="evidence" value="ECO:0007669"/>
    <property type="project" value="TreeGrafter"/>
</dbReference>
<dbReference type="EMBL" id="OC000166">
    <property type="protein sequence ID" value="CAD7256362.1"/>
    <property type="molecule type" value="Genomic_DNA"/>
</dbReference>
<evidence type="ECO:0000256" key="4">
    <source>
        <dbReference type="ARBA" id="ARBA00023163"/>
    </source>
</evidence>
<dbReference type="InterPro" id="IPR011333">
    <property type="entry name" value="SKP1/BTB/POZ_sf"/>
</dbReference>
<keyword evidence="2" id="KW-0805">Transcription regulation</keyword>
<dbReference type="PANTHER" id="PTHR23110:SF109">
    <property type="entry name" value="FI07618P-RELATED"/>
    <property type="match status" value="1"/>
</dbReference>
<feature type="compositionally biased region" description="Low complexity" evidence="7">
    <location>
        <begin position="263"/>
        <end position="274"/>
    </location>
</feature>
<dbReference type="SUPFAM" id="SSF54695">
    <property type="entry name" value="POZ domain"/>
    <property type="match status" value="1"/>
</dbReference>
<dbReference type="GO" id="GO:0005634">
    <property type="term" value="C:nucleus"/>
    <property type="evidence" value="ECO:0007669"/>
    <property type="project" value="UniProtKB-SubCell"/>
</dbReference>
<evidence type="ECO:0000256" key="3">
    <source>
        <dbReference type="ARBA" id="ARBA00023125"/>
    </source>
</evidence>
<feature type="domain" description="BTB" evidence="8">
    <location>
        <begin position="116"/>
        <end position="181"/>
    </location>
</feature>
<evidence type="ECO:0000256" key="7">
    <source>
        <dbReference type="SAM" id="MobiDB-lite"/>
    </source>
</evidence>
<evidence type="ECO:0000256" key="5">
    <source>
        <dbReference type="ARBA" id="ARBA00023242"/>
    </source>
</evidence>
<dbReference type="GO" id="GO:0046660">
    <property type="term" value="P:female sex differentiation"/>
    <property type="evidence" value="ECO:0007669"/>
    <property type="project" value="UniProtKB-ARBA"/>
</dbReference>
<reference evidence="9" key="1">
    <citation type="submission" date="2020-11" db="EMBL/GenBank/DDBJ databases">
        <authorList>
            <person name="Tran Van P."/>
        </authorList>
    </citation>
    <scope>NUCLEOTIDE SEQUENCE</scope>
</reference>
<organism evidence="9">
    <name type="scientific">Timema shepardi</name>
    <name type="common">Walking stick</name>
    <dbReference type="NCBI Taxonomy" id="629360"/>
    <lineage>
        <taxon>Eukaryota</taxon>
        <taxon>Metazoa</taxon>
        <taxon>Ecdysozoa</taxon>
        <taxon>Arthropoda</taxon>
        <taxon>Hexapoda</taxon>
        <taxon>Insecta</taxon>
        <taxon>Pterygota</taxon>
        <taxon>Neoptera</taxon>
        <taxon>Polyneoptera</taxon>
        <taxon>Phasmatodea</taxon>
        <taxon>Timematodea</taxon>
        <taxon>Timematoidea</taxon>
        <taxon>Timematidae</taxon>
        <taxon>Timema</taxon>
    </lineage>
</organism>
<accession>A0A7R9ALR8</accession>
<sequence length="453" mass="49436">MVLEMRKAIFRGSVLAFEWRESGKPVLEITTLSTPDQDSNLDLPVIGGLVYSGSGELDHATTDRCRSDATHREGGTRDAIMQHCVDSPQQFCLRWNNYQSNLTNVFDQLLQSESFVDVTLACDGHSVKAHKMVLSACSPYFQSLFFDNPCQHPIVILKDIKWPELKAAVEFMYKGEINVSQEQIGPLLKVAESLKIRGLADVNGEPEFGGSGDGGKKTSSAAGWDSRHHGTPAPHDLSESAASPSPSQLAAHRQKKRRRTSGERSSVSSPEESSLVGVDGMETSSGVLELSPHPPPPPGPGLAPPPSSHNMITDTLPLPPPPPPSSHPDDMEIKPGIAEMIREEERVDFGGLGTKCSSQDSMFVGSNPLGVDGFYLRDQNLYYNFLKRRSKAIVPVSIVAGKITLEDVKIPFRQNVSLAHRKYSQSEGRRLPTAGLRRYSRNTGTADDGQIGR</sequence>
<keyword evidence="4" id="KW-0804">Transcription</keyword>
<evidence type="ECO:0000313" key="9">
    <source>
        <dbReference type="EMBL" id="CAD7256362.1"/>
    </source>
</evidence>
<comment type="subcellular location">
    <subcellularLocation>
        <location evidence="1">Nucleus</location>
    </subcellularLocation>
</comment>
<comment type="function">
    <text evidence="6">Probably acts as a transcriptional regulator. Required for the specification of the tarsal segment. Also involved in antenna development.</text>
</comment>
<dbReference type="Gene3D" id="3.30.710.10">
    <property type="entry name" value="Potassium Channel Kv1.1, Chain A"/>
    <property type="match status" value="1"/>
</dbReference>
<name>A0A7R9ALR8_TIMSH</name>
<protein>
    <recommendedName>
        <fullName evidence="8">BTB domain-containing protein</fullName>
    </recommendedName>
</protein>
<dbReference type="Pfam" id="PF00651">
    <property type="entry name" value="BTB"/>
    <property type="match status" value="1"/>
</dbReference>
<evidence type="ECO:0000256" key="1">
    <source>
        <dbReference type="ARBA" id="ARBA00004123"/>
    </source>
</evidence>
<dbReference type="CDD" id="cd18315">
    <property type="entry name" value="BTB_POZ_BAB-like"/>
    <property type="match status" value="1"/>
</dbReference>
<dbReference type="SMART" id="SM00225">
    <property type="entry name" value="BTB"/>
    <property type="match status" value="1"/>
</dbReference>
<feature type="compositionally biased region" description="Pro residues" evidence="7">
    <location>
        <begin position="317"/>
        <end position="326"/>
    </location>
</feature>
<feature type="region of interest" description="Disordered" evidence="7">
    <location>
        <begin position="423"/>
        <end position="453"/>
    </location>
</feature>
<keyword evidence="3" id="KW-0238">DNA-binding</keyword>
<dbReference type="GO" id="GO:0007478">
    <property type="term" value="P:leg disc morphogenesis"/>
    <property type="evidence" value="ECO:0007669"/>
    <property type="project" value="UniProtKB-ARBA"/>
</dbReference>